<accession>A0ABU0JCI1</accession>
<proteinExistence type="predicted"/>
<keyword evidence="2" id="KW-1185">Reference proteome</keyword>
<dbReference type="RefSeq" id="WP_307278065.1">
    <property type="nucleotide sequence ID" value="NZ_JAUSVX010000010.1"/>
</dbReference>
<sequence length="71" mass="7568">MRVACAICRIQLMVQADGRPLRLATQDVMQGTAAQFDGIAEMECRALRRLVRVPPSAAARAEAAAPVFVAG</sequence>
<name>A0ABU0JCI1_9HYPH</name>
<gene>
    <name evidence="1" type="ORF">QO011_005028</name>
</gene>
<evidence type="ECO:0000313" key="1">
    <source>
        <dbReference type="EMBL" id="MDQ0472001.1"/>
    </source>
</evidence>
<evidence type="ECO:0000313" key="2">
    <source>
        <dbReference type="Proteomes" id="UP001242480"/>
    </source>
</evidence>
<comment type="caution">
    <text evidence="1">The sequence shown here is derived from an EMBL/GenBank/DDBJ whole genome shotgun (WGS) entry which is preliminary data.</text>
</comment>
<protein>
    <submittedName>
        <fullName evidence="1">Uncharacterized protein</fullName>
    </submittedName>
</protein>
<dbReference type="Proteomes" id="UP001242480">
    <property type="component" value="Unassembled WGS sequence"/>
</dbReference>
<organism evidence="1 2">
    <name type="scientific">Labrys wisconsinensis</name>
    <dbReference type="NCBI Taxonomy" id="425677"/>
    <lineage>
        <taxon>Bacteria</taxon>
        <taxon>Pseudomonadati</taxon>
        <taxon>Pseudomonadota</taxon>
        <taxon>Alphaproteobacteria</taxon>
        <taxon>Hyphomicrobiales</taxon>
        <taxon>Xanthobacteraceae</taxon>
        <taxon>Labrys</taxon>
    </lineage>
</organism>
<reference evidence="1 2" key="1">
    <citation type="submission" date="2023-07" db="EMBL/GenBank/DDBJ databases">
        <title>Genomic Encyclopedia of Type Strains, Phase IV (KMG-IV): sequencing the most valuable type-strain genomes for metagenomic binning, comparative biology and taxonomic classification.</title>
        <authorList>
            <person name="Goeker M."/>
        </authorList>
    </citation>
    <scope>NUCLEOTIDE SEQUENCE [LARGE SCALE GENOMIC DNA]</scope>
    <source>
        <strain evidence="1 2">DSM 19619</strain>
    </source>
</reference>
<dbReference type="EMBL" id="JAUSVX010000010">
    <property type="protein sequence ID" value="MDQ0472001.1"/>
    <property type="molecule type" value="Genomic_DNA"/>
</dbReference>